<evidence type="ECO:0000313" key="2">
    <source>
        <dbReference type="Proteomes" id="UP001429354"/>
    </source>
</evidence>
<accession>A0ABX0AIM7</accession>
<comment type="caution">
    <text evidence="1">The sequence shown here is derived from an EMBL/GenBank/DDBJ whole genome shotgun (WGS) entry which is preliminary data.</text>
</comment>
<evidence type="ECO:0000313" key="1">
    <source>
        <dbReference type="EMBL" id="NDK39083.1"/>
    </source>
</evidence>
<protein>
    <submittedName>
        <fullName evidence="1">Uncharacterized protein</fullName>
    </submittedName>
</protein>
<gene>
    <name evidence="1" type="ORF">DT603_09545</name>
</gene>
<name>A0ABX0AIM7_9GAMM</name>
<reference evidence="1 2" key="1">
    <citation type="submission" date="2018-07" db="EMBL/GenBank/DDBJ databases">
        <title>Whole genome Sequencing of Pseudoxanthomonas gei KCTC 32298 (T).</title>
        <authorList>
            <person name="Kumar S."/>
            <person name="Bansal K."/>
            <person name="Kaur A."/>
            <person name="Patil P."/>
            <person name="Sharma S."/>
            <person name="Patil P.B."/>
        </authorList>
    </citation>
    <scope>NUCLEOTIDE SEQUENCE [LARGE SCALE GENOMIC DNA]</scope>
    <source>
        <strain evidence="1 2">KCTC 32298</strain>
    </source>
</reference>
<dbReference type="RefSeq" id="WP_162349651.1">
    <property type="nucleotide sequence ID" value="NZ_QOVG01000005.1"/>
</dbReference>
<organism evidence="1 2">
    <name type="scientific">Pseudoxanthomonas gei</name>
    <dbReference type="NCBI Taxonomy" id="1383030"/>
    <lineage>
        <taxon>Bacteria</taxon>
        <taxon>Pseudomonadati</taxon>
        <taxon>Pseudomonadota</taxon>
        <taxon>Gammaproteobacteria</taxon>
        <taxon>Lysobacterales</taxon>
        <taxon>Lysobacteraceae</taxon>
        <taxon>Pseudoxanthomonas</taxon>
    </lineage>
</organism>
<proteinExistence type="predicted"/>
<sequence>MKRSDVTPDLNAAAFDFLFWFARFEYALKKNGYLKSTDTGKKAEPNWDMFVKRNRNKYAPATAALALIKARPRQQVVTANAQLGWQELQFAETEFELQKVTLLLRLVRNHLFQGGKPADGSWDDPAKLAPLLETARAALDELAASAGLKADYERT</sequence>
<dbReference type="Proteomes" id="UP001429354">
    <property type="component" value="Unassembled WGS sequence"/>
</dbReference>
<dbReference type="EMBL" id="QOVG01000005">
    <property type="protein sequence ID" value="NDK39083.1"/>
    <property type="molecule type" value="Genomic_DNA"/>
</dbReference>
<keyword evidence="2" id="KW-1185">Reference proteome</keyword>